<protein>
    <recommendedName>
        <fullName evidence="8">Cytochrome C oxidase subunit III</fullName>
    </recommendedName>
</protein>
<organism evidence="6 7">
    <name type="scientific">Candidatus Dechloromonas phosphorivorans</name>
    <dbReference type="NCBI Taxonomy" id="2899244"/>
    <lineage>
        <taxon>Bacteria</taxon>
        <taxon>Pseudomonadati</taxon>
        <taxon>Pseudomonadota</taxon>
        <taxon>Betaproteobacteria</taxon>
        <taxon>Rhodocyclales</taxon>
        <taxon>Azonexaceae</taxon>
        <taxon>Dechloromonas</taxon>
    </lineage>
</organism>
<keyword evidence="2 5" id="KW-0812">Transmembrane</keyword>
<evidence type="ECO:0000313" key="7">
    <source>
        <dbReference type="Proteomes" id="UP000739411"/>
    </source>
</evidence>
<reference evidence="6 7" key="1">
    <citation type="submission" date="2020-10" db="EMBL/GenBank/DDBJ databases">
        <title>Connecting structure to function with the recovery of over 1000 high-quality activated sludge metagenome-assembled genomes encoding full-length rRNA genes using long-read sequencing.</title>
        <authorList>
            <person name="Singleton C.M."/>
            <person name="Petriglieri F."/>
            <person name="Kristensen J.M."/>
            <person name="Kirkegaard R.H."/>
            <person name="Michaelsen T.Y."/>
            <person name="Andersen M.H."/>
            <person name="Karst S.M."/>
            <person name="Dueholm M.S."/>
            <person name="Nielsen P.H."/>
            <person name="Albertsen M."/>
        </authorList>
    </citation>
    <scope>NUCLEOTIDE SEQUENCE [LARGE SCALE GENOMIC DNA]</scope>
    <source>
        <strain evidence="6">EsbW_18-Q3-R4-48_BATAC.463</strain>
    </source>
</reference>
<proteinExistence type="predicted"/>
<evidence type="ECO:0000256" key="1">
    <source>
        <dbReference type="ARBA" id="ARBA00004141"/>
    </source>
</evidence>
<keyword evidence="4 5" id="KW-0472">Membrane</keyword>
<name>A0A935MZ33_9RHOO</name>
<evidence type="ECO:0000256" key="2">
    <source>
        <dbReference type="ARBA" id="ARBA00022692"/>
    </source>
</evidence>
<feature type="transmembrane region" description="Helical" evidence="5">
    <location>
        <begin position="66"/>
        <end position="88"/>
    </location>
</feature>
<feature type="transmembrane region" description="Helical" evidence="5">
    <location>
        <begin position="94"/>
        <end position="117"/>
    </location>
</feature>
<comment type="subcellular location">
    <subcellularLocation>
        <location evidence="1">Membrane</location>
        <topology evidence="1">Multi-pass membrane protein</topology>
    </subcellularLocation>
</comment>
<evidence type="ECO:0000256" key="4">
    <source>
        <dbReference type="ARBA" id="ARBA00023136"/>
    </source>
</evidence>
<dbReference type="Pfam" id="PF09685">
    <property type="entry name" value="MamF_MmsF"/>
    <property type="match status" value="1"/>
</dbReference>
<evidence type="ECO:0008006" key="8">
    <source>
        <dbReference type="Google" id="ProtNLM"/>
    </source>
</evidence>
<dbReference type="EMBL" id="JADJMS010000026">
    <property type="protein sequence ID" value="MBK7415821.1"/>
    <property type="molecule type" value="Genomic_DNA"/>
</dbReference>
<evidence type="ECO:0000256" key="5">
    <source>
        <dbReference type="SAM" id="Phobius"/>
    </source>
</evidence>
<keyword evidence="3 5" id="KW-1133">Transmembrane helix</keyword>
<feature type="transmembrane region" description="Helical" evidence="5">
    <location>
        <begin position="25"/>
        <end position="46"/>
    </location>
</feature>
<sequence length="139" mass="15410">MPLSDDDFGVEEEKAGQNLAVLAEALYLINLLLLPGLAFALLFGLWLKYKDSAPPLARQHLKQTTFVSLIGGFLIFTLSGLILTLGGLAWEWTWVILILYFTCIHSTLVLFGMYALIKAMNGQTWRFPLIGPAIDNPQA</sequence>
<gene>
    <name evidence="6" type="ORF">IPJ38_12595</name>
</gene>
<evidence type="ECO:0000313" key="6">
    <source>
        <dbReference type="EMBL" id="MBK7415821.1"/>
    </source>
</evidence>
<comment type="caution">
    <text evidence="6">The sequence shown here is derived from an EMBL/GenBank/DDBJ whole genome shotgun (WGS) entry which is preliminary data.</text>
</comment>
<dbReference type="InterPro" id="IPR019109">
    <property type="entry name" value="MamF_MmsF"/>
</dbReference>
<dbReference type="AlphaFoldDB" id="A0A935MZ33"/>
<accession>A0A935MZ33</accession>
<dbReference type="Proteomes" id="UP000739411">
    <property type="component" value="Unassembled WGS sequence"/>
</dbReference>
<evidence type="ECO:0000256" key="3">
    <source>
        <dbReference type="ARBA" id="ARBA00022989"/>
    </source>
</evidence>